<gene>
    <name evidence="2" type="ORF">MuYL_2601</name>
</gene>
<feature type="transmembrane region" description="Helical" evidence="1">
    <location>
        <begin position="25"/>
        <end position="47"/>
    </location>
</feature>
<name>A0A223NY14_9SPHI</name>
<dbReference type="RefSeq" id="WP_094570835.1">
    <property type="nucleotide sequence ID" value="NZ_CP022743.1"/>
</dbReference>
<sequence length="233" mass="26399">MYHPFSVTETLSIAWHILKKNFATIAVYTLIVFVVVGGFGFVIYNLLNDEVLTSIGVVLLLICISFFFLGFIKLIFQLIDKEFYDFGFGDVMPKLKMLLSYIVLLVIVSTIAVFMTNGIKYLGDGIVPSILGIGIFFIIQFFFLFYFPICACFIVDDQSGPFESVAQSFNLIKGNFVKYFLLFLLIEVMVLIGSLTRIGMIFVIPFVNILLVVAYRKLVYSHLDVDDDITETV</sequence>
<evidence type="ECO:0000256" key="1">
    <source>
        <dbReference type="SAM" id="Phobius"/>
    </source>
</evidence>
<reference evidence="2 3" key="1">
    <citation type="submission" date="2017-08" db="EMBL/GenBank/DDBJ databases">
        <title>Complete genome sequence of Mucilaginibacter sp. strain BJC16-A31.</title>
        <authorList>
            <consortium name="Henan University of Science and Technology"/>
            <person name="You X."/>
        </authorList>
    </citation>
    <scope>NUCLEOTIDE SEQUENCE [LARGE SCALE GENOMIC DNA]</scope>
    <source>
        <strain evidence="2 3">BJC16-A31</strain>
    </source>
</reference>
<feature type="transmembrane region" description="Helical" evidence="1">
    <location>
        <begin position="97"/>
        <end position="119"/>
    </location>
</feature>
<feature type="transmembrane region" description="Helical" evidence="1">
    <location>
        <begin position="131"/>
        <end position="155"/>
    </location>
</feature>
<proteinExistence type="predicted"/>
<feature type="transmembrane region" description="Helical" evidence="1">
    <location>
        <begin position="198"/>
        <end position="215"/>
    </location>
</feature>
<protein>
    <recommendedName>
        <fullName evidence="4">Glycerophosphoryl diester phosphodiesterase membrane domain-containing protein</fullName>
    </recommendedName>
</protein>
<keyword evidence="3" id="KW-1185">Reference proteome</keyword>
<feature type="transmembrane region" description="Helical" evidence="1">
    <location>
        <begin position="176"/>
        <end position="192"/>
    </location>
</feature>
<organism evidence="2 3">
    <name type="scientific">Mucilaginibacter xinganensis</name>
    <dbReference type="NCBI Taxonomy" id="1234841"/>
    <lineage>
        <taxon>Bacteria</taxon>
        <taxon>Pseudomonadati</taxon>
        <taxon>Bacteroidota</taxon>
        <taxon>Sphingobacteriia</taxon>
        <taxon>Sphingobacteriales</taxon>
        <taxon>Sphingobacteriaceae</taxon>
        <taxon>Mucilaginibacter</taxon>
    </lineage>
</organism>
<dbReference type="EMBL" id="CP022743">
    <property type="protein sequence ID" value="ASU34488.1"/>
    <property type="molecule type" value="Genomic_DNA"/>
</dbReference>
<keyword evidence="1" id="KW-1133">Transmembrane helix</keyword>
<dbReference type="AlphaFoldDB" id="A0A223NY14"/>
<feature type="transmembrane region" description="Helical" evidence="1">
    <location>
        <begin position="53"/>
        <end position="76"/>
    </location>
</feature>
<evidence type="ECO:0008006" key="4">
    <source>
        <dbReference type="Google" id="ProtNLM"/>
    </source>
</evidence>
<dbReference type="OrthoDB" id="797532at2"/>
<keyword evidence="1" id="KW-0472">Membrane</keyword>
<evidence type="ECO:0000313" key="2">
    <source>
        <dbReference type="EMBL" id="ASU34488.1"/>
    </source>
</evidence>
<keyword evidence="1" id="KW-0812">Transmembrane</keyword>
<dbReference type="Proteomes" id="UP000215002">
    <property type="component" value="Chromosome"/>
</dbReference>
<accession>A0A223NY14</accession>
<evidence type="ECO:0000313" key="3">
    <source>
        <dbReference type="Proteomes" id="UP000215002"/>
    </source>
</evidence>
<dbReference type="KEGG" id="muc:MuYL_2601"/>